<dbReference type="EMBL" id="NWTX01000007">
    <property type="protein sequence ID" value="PST46472.1"/>
    <property type="molecule type" value="Genomic_DNA"/>
</dbReference>
<dbReference type="AlphaFoldDB" id="A0A2T3GAH6"/>
<dbReference type="RefSeq" id="WP_107043999.1">
    <property type="nucleotide sequence ID" value="NZ_NWTX01000007.1"/>
</dbReference>
<accession>A0A2T3GAH6</accession>
<evidence type="ECO:0008006" key="5">
    <source>
        <dbReference type="Google" id="ProtNLM"/>
    </source>
</evidence>
<dbReference type="Proteomes" id="UP000240228">
    <property type="component" value="Unassembled WGS sequence"/>
</dbReference>
<proteinExistence type="predicted"/>
<comment type="caution">
    <text evidence="3">The sequence shown here is derived from an EMBL/GenBank/DDBJ whole genome shotgun (WGS) entry which is preliminary data.</text>
</comment>
<dbReference type="Pfam" id="PF20921">
    <property type="entry name" value="DUF1846_C"/>
    <property type="match status" value="1"/>
</dbReference>
<feature type="domain" description="DUF1846" evidence="1">
    <location>
        <begin position="4"/>
        <end position="334"/>
    </location>
</feature>
<dbReference type="NCBIfam" id="NF010184">
    <property type="entry name" value="PRK13663.1"/>
    <property type="match status" value="1"/>
</dbReference>
<evidence type="ECO:0000259" key="2">
    <source>
        <dbReference type="Pfam" id="PF20921"/>
    </source>
</evidence>
<feature type="domain" description="DUF1846" evidence="2">
    <location>
        <begin position="342"/>
        <end position="491"/>
    </location>
</feature>
<evidence type="ECO:0000313" key="3">
    <source>
        <dbReference type="EMBL" id="PST46472.1"/>
    </source>
</evidence>
<sequence>MRQGFDNDKYIEMQAARIRERIDRFGGKLYLEFGGKLFDDHHAARVLPGFEPDVKFRMLSSLVDDVEIVIAVNANHIEKAKTRGDLGITYDEDVLRLIDVFRSRGFHVGSVVLTQYAGQPAAEAYRRRLAQLDVTCYLHYPIAGYPHDIERIVSDEGYGRNDYIETSRPLVVVTAPGPGSGKLATCLSQLYHEHRRGVKAGYAKYETFPVWNLPLNHPVNIAYEAATVDLDDANIIDPFQLEAHGETTVNYNRDVEAFPVLKAMMERIMGQSPYQSPTDMGVNMVGYAISDDKACREAANLEIVRRYFTAAVQFKRTGEGEEQVERLRSIMKKAGVDEDLSPARAAALRREQETGAPAGAMVLPDGRVVTGKTGALLGAASALLMNALKAVTGVDDDLLVIDDKAIEPICRLKTEHLNSVNRRLHSDETLIALSITSSTDETAARVIAGLERLRGCDAFFSVIISAADEALYRKLGINVSCEPKYERVSLYHK</sequence>
<evidence type="ECO:0000313" key="4">
    <source>
        <dbReference type="Proteomes" id="UP000240228"/>
    </source>
</evidence>
<organism evidence="3 4">
    <name type="scientific">Bifidobacterium callitrichos</name>
    <dbReference type="NCBI Taxonomy" id="762209"/>
    <lineage>
        <taxon>Bacteria</taxon>
        <taxon>Bacillati</taxon>
        <taxon>Actinomycetota</taxon>
        <taxon>Actinomycetes</taxon>
        <taxon>Bifidobacteriales</taxon>
        <taxon>Bifidobacteriaceae</taxon>
        <taxon>Bifidobacterium</taxon>
    </lineage>
</organism>
<dbReference type="Gene3D" id="1.20.1570.10">
    <property type="entry name" value="dip2346 domain like"/>
    <property type="match status" value="1"/>
</dbReference>
<dbReference type="InterPro" id="IPR048441">
    <property type="entry name" value="DUF1846_C"/>
</dbReference>
<dbReference type="Gene3D" id="3.10.630.10">
    <property type="entry name" value="dip2346 domain like"/>
    <property type="match status" value="1"/>
</dbReference>
<dbReference type="Pfam" id="PF08903">
    <property type="entry name" value="DUF1846"/>
    <property type="match status" value="1"/>
</dbReference>
<name>A0A2T3GAH6_9BIFI</name>
<dbReference type="Gene3D" id="3.40.140.40">
    <property type="entry name" value="Domain of unknown function (DUF1846), C-terminal subdomain"/>
    <property type="match status" value="1"/>
</dbReference>
<reference evidence="4" key="1">
    <citation type="submission" date="2017-09" db="EMBL/GenBank/DDBJ databases">
        <authorList>
            <person name="Sela D.A."/>
            <person name="Albert K."/>
        </authorList>
    </citation>
    <scope>NUCLEOTIDE SEQUENCE [LARGE SCALE GENOMIC DNA]</scope>
    <source>
        <strain evidence="4">UMA51805</strain>
    </source>
</reference>
<reference evidence="3 4" key="2">
    <citation type="submission" date="2018-03" db="EMBL/GenBank/DDBJ databases">
        <title>The comparative genomics of Bifidobacterium callitrichos reflects dietary carbohydrate utilization within the common marmoset gut.</title>
        <authorList>
            <person name="Rani A."/>
        </authorList>
    </citation>
    <scope>NUCLEOTIDE SEQUENCE [LARGE SCALE GENOMIC DNA]</scope>
    <source>
        <strain evidence="3 4">UMA51805</strain>
    </source>
</reference>
<dbReference type="InterPro" id="IPR048496">
    <property type="entry name" value="DUF1846_N"/>
</dbReference>
<protein>
    <recommendedName>
        <fullName evidence="5">DUF1846 domain-containing protein</fullName>
    </recommendedName>
</protein>
<gene>
    <name evidence="3" type="ORF">CPA40_05285</name>
</gene>
<evidence type="ECO:0000259" key="1">
    <source>
        <dbReference type="Pfam" id="PF08903"/>
    </source>
</evidence>
<keyword evidence="4" id="KW-1185">Reference proteome</keyword>